<keyword evidence="1" id="KW-0614">Plasmid</keyword>
<gene>
    <name evidence="1" type="ORF">GBA63_21730</name>
</gene>
<keyword evidence="2" id="KW-1185">Reference proteome</keyword>
<dbReference type="EMBL" id="CP045120">
    <property type="protein sequence ID" value="QIN85342.1"/>
    <property type="molecule type" value="Genomic_DNA"/>
</dbReference>
<dbReference type="RefSeq" id="WP_166180552.1">
    <property type="nucleotide sequence ID" value="NZ_CP045120.1"/>
</dbReference>
<organism evidence="1 2">
    <name type="scientific">Rubrobacter tropicus</name>
    <dbReference type="NCBI Taxonomy" id="2653851"/>
    <lineage>
        <taxon>Bacteria</taxon>
        <taxon>Bacillati</taxon>
        <taxon>Actinomycetota</taxon>
        <taxon>Rubrobacteria</taxon>
        <taxon>Rubrobacterales</taxon>
        <taxon>Rubrobacteraceae</taxon>
        <taxon>Rubrobacter</taxon>
    </lineage>
</organism>
<accession>A0A6G8QFV5</accession>
<evidence type="ECO:0000313" key="1">
    <source>
        <dbReference type="EMBL" id="QIN85342.1"/>
    </source>
</evidence>
<dbReference type="KEGG" id="rub:GBA63_21730"/>
<dbReference type="Proteomes" id="UP000501452">
    <property type="component" value="Plasmid unnamed1"/>
</dbReference>
<sequence length="87" mass="9970">MTRHDSALLANTPETDRDPYEVYDVYQQGFITHAEYILFQIRRQDTTGHREQICSIVGIDLGGQTDEDLALAYHGFMVLHFGKPSVR</sequence>
<reference evidence="1 2" key="1">
    <citation type="submission" date="2019-10" db="EMBL/GenBank/DDBJ databases">
        <title>Rubrobacter sp nov SCSIO 52090 isolated from a deep-sea sediment in the South China Sea.</title>
        <authorList>
            <person name="Chen R.W."/>
        </authorList>
    </citation>
    <scope>NUCLEOTIDE SEQUENCE [LARGE SCALE GENOMIC DNA]</scope>
    <source>
        <strain evidence="1 2">SCSIO 52909</strain>
        <plasmid evidence="1 2">unnamed1</plasmid>
    </source>
</reference>
<evidence type="ECO:0000313" key="2">
    <source>
        <dbReference type="Proteomes" id="UP000501452"/>
    </source>
</evidence>
<dbReference type="AlphaFoldDB" id="A0A6G8QFV5"/>
<name>A0A6G8QFV5_9ACTN</name>
<geneLocation type="plasmid" evidence="1 2">
    <name>unnamed1</name>
</geneLocation>
<proteinExistence type="predicted"/>
<protein>
    <submittedName>
        <fullName evidence="1">Uncharacterized protein</fullName>
    </submittedName>
</protein>